<reference evidence="11 13" key="1">
    <citation type="submission" date="2019-03" db="EMBL/GenBank/DDBJ databases">
        <authorList>
            <person name="Gaulin E."/>
            <person name="Dumas B."/>
        </authorList>
    </citation>
    <scope>NUCLEOTIDE SEQUENCE [LARGE SCALE GENOMIC DNA]</scope>
    <source>
        <strain evidence="11">CBS 568.67</strain>
    </source>
</reference>
<dbReference type="EMBL" id="VJMH01000723">
    <property type="protein sequence ID" value="KAF0714722.1"/>
    <property type="molecule type" value="Genomic_DNA"/>
</dbReference>
<dbReference type="Gene3D" id="2.60.40.760">
    <property type="entry name" value="Expansin, cellulose-binding-like domain"/>
    <property type="match status" value="1"/>
</dbReference>
<evidence type="ECO:0000313" key="9">
    <source>
        <dbReference type="EMBL" id="VFT78209.1"/>
    </source>
</evidence>
<evidence type="ECO:0000256" key="1">
    <source>
        <dbReference type="ARBA" id="ARBA00022729"/>
    </source>
</evidence>
<dbReference type="EMBL" id="CAADRA010002285">
    <property type="protein sequence ID" value="VFT82995.1"/>
    <property type="molecule type" value="Genomic_DNA"/>
</dbReference>
<evidence type="ECO:0000313" key="13">
    <source>
        <dbReference type="Proteomes" id="UP000332933"/>
    </source>
</evidence>
<reference evidence="5" key="2">
    <citation type="submission" date="2019-06" db="EMBL/GenBank/DDBJ databases">
        <title>Genomics analysis of Aphanomyces spp. identifies a new class of oomycete effector associated with host adaptation.</title>
        <authorList>
            <person name="Gaulin E."/>
        </authorList>
    </citation>
    <scope>NUCLEOTIDE SEQUENCE</scope>
    <source>
        <strain evidence="5">CBS 578.67</strain>
    </source>
</reference>
<dbReference type="EMBL" id="CAADRA010002285">
    <property type="protein sequence ID" value="VFT82994.1"/>
    <property type="molecule type" value="Genomic_DNA"/>
</dbReference>
<dbReference type="InterPro" id="IPR051477">
    <property type="entry name" value="Expansin_CellWall"/>
</dbReference>
<dbReference type="EMBL" id="VJMH01002283">
    <property type="protein sequence ID" value="KAF0709346.1"/>
    <property type="molecule type" value="Genomic_DNA"/>
</dbReference>
<organism evidence="11 13">
    <name type="scientific">Aphanomyces stellatus</name>
    <dbReference type="NCBI Taxonomy" id="120398"/>
    <lineage>
        <taxon>Eukaryota</taxon>
        <taxon>Sar</taxon>
        <taxon>Stramenopiles</taxon>
        <taxon>Oomycota</taxon>
        <taxon>Saprolegniomycetes</taxon>
        <taxon>Saprolegniales</taxon>
        <taxon>Verrucalvaceae</taxon>
        <taxon>Aphanomyces</taxon>
    </lineage>
</organism>
<protein>
    <submittedName>
        <fullName evidence="10">Aste57867_3732 protein</fullName>
    </submittedName>
    <submittedName>
        <fullName evidence="11">Aste57867_5977 protein</fullName>
    </submittedName>
    <submittedName>
        <fullName evidence="12">Aste57867_5978 protein</fullName>
    </submittedName>
    <submittedName>
        <fullName evidence="9">Aste57867_987 protein</fullName>
    </submittedName>
</protein>
<feature type="region of interest" description="Disordered" evidence="2">
    <location>
        <begin position="235"/>
        <end position="260"/>
    </location>
</feature>
<dbReference type="EMBL" id="CAADRA010000723">
    <property type="protein sequence ID" value="VFT80885.1"/>
    <property type="molecule type" value="Genomic_DNA"/>
</dbReference>
<dbReference type="InterPro" id="IPR036908">
    <property type="entry name" value="RlpA-like_sf"/>
</dbReference>
<feature type="domain" description="Expansin-like EG45" evidence="4">
    <location>
        <begin position="34"/>
        <end position="129"/>
    </location>
</feature>
<evidence type="ECO:0000313" key="11">
    <source>
        <dbReference type="EMBL" id="VFT82994.1"/>
    </source>
</evidence>
<dbReference type="PANTHER" id="PTHR31836:SF21">
    <property type="entry name" value="EXPANSIN-LIKE PROTEIN 7"/>
    <property type="match status" value="1"/>
</dbReference>
<dbReference type="AlphaFoldDB" id="A0A485KE78"/>
<dbReference type="Gene3D" id="2.40.40.10">
    <property type="entry name" value="RlpA-like domain"/>
    <property type="match status" value="1"/>
</dbReference>
<evidence type="ECO:0000313" key="12">
    <source>
        <dbReference type="EMBL" id="VFT82995.1"/>
    </source>
</evidence>
<dbReference type="SUPFAM" id="SSF50685">
    <property type="entry name" value="Barwin-like endoglucanases"/>
    <property type="match status" value="1"/>
</dbReference>
<evidence type="ECO:0000313" key="7">
    <source>
        <dbReference type="EMBL" id="KAF0714722.1"/>
    </source>
</evidence>
<name>A0A485KE78_9STRA</name>
<evidence type="ECO:0000256" key="2">
    <source>
        <dbReference type="SAM" id="MobiDB-lite"/>
    </source>
</evidence>
<dbReference type="OrthoDB" id="165810at2759"/>
<dbReference type="InterPro" id="IPR007112">
    <property type="entry name" value="Expansin/allergen_DPBB_dom"/>
</dbReference>
<feature type="chain" id="PRO_5033436804" evidence="3">
    <location>
        <begin position="18"/>
        <end position="260"/>
    </location>
</feature>
<evidence type="ECO:0000313" key="5">
    <source>
        <dbReference type="EMBL" id="KAF0709345.1"/>
    </source>
</evidence>
<dbReference type="PROSITE" id="PS50842">
    <property type="entry name" value="EXPANSIN_EG45"/>
    <property type="match status" value="1"/>
</dbReference>
<dbReference type="PANTHER" id="PTHR31836">
    <property type="match status" value="1"/>
</dbReference>
<sequence length="260" mass="28510">MLTALLLVAAALPLTLAQNLFQGRGTSHSFDHGKGNCGFTTLPQWGNYVAMNGAQWNGGLSCSACVNVRCVDPICKNHFSQTAYVIDSCKGCKYGSLDLANNLFDSITGLSWTDVAIEWSWVDCPVDNNNINFCLNKGANPSWYAIQPLHGRQSVRYVKINGFSTSQVGDTYFFLANANGQQVPLNNVKVELTFWDWSVLTKYVSLQPGQCTNGQWLQSFTNTDEDLELAQNATEPLFNDPTPAVTTPSPAPLNKIDNQV</sequence>
<keyword evidence="1 3" id="KW-0732">Signal</keyword>
<accession>A0A485KE78</accession>
<dbReference type="InterPro" id="IPR036749">
    <property type="entry name" value="Expansin_CBD_sf"/>
</dbReference>
<evidence type="ECO:0000259" key="4">
    <source>
        <dbReference type="PROSITE" id="PS50842"/>
    </source>
</evidence>
<evidence type="ECO:0000313" key="6">
    <source>
        <dbReference type="EMBL" id="KAF0709346.1"/>
    </source>
</evidence>
<evidence type="ECO:0000313" key="8">
    <source>
        <dbReference type="EMBL" id="KAF0719516.1"/>
    </source>
</evidence>
<proteinExistence type="predicted"/>
<dbReference type="CDD" id="cd22271">
    <property type="entry name" value="DPBB_EXP_N-like"/>
    <property type="match status" value="1"/>
</dbReference>
<evidence type="ECO:0000313" key="10">
    <source>
        <dbReference type="EMBL" id="VFT80885.1"/>
    </source>
</evidence>
<dbReference type="Proteomes" id="UP000332933">
    <property type="component" value="Unassembled WGS sequence"/>
</dbReference>
<dbReference type="EMBL" id="VJMH01002283">
    <property type="protein sequence ID" value="KAF0709345.1"/>
    <property type="molecule type" value="Genomic_DNA"/>
</dbReference>
<keyword evidence="13" id="KW-1185">Reference proteome</keyword>
<dbReference type="EMBL" id="VJMH01000066">
    <property type="protein sequence ID" value="KAF0719516.1"/>
    <property type="molecule type" value="Genomic_DNA"/>
</dbReference>
<evidence type="ECO:0000256" key="3">
    <source>
        <dbReference type="SAM" id="SignalP"/>
    </source>
</evidence>
<feature type="signal peptide" evidence="3">
    <location>
        <begin position="1"/>
        <end position="17"/>
    </location>
</feature>
<dbReference type="EMBL" id="CAADRA010000066">
    <property type="protein sequence ID" value="VFT78209.1"/>
    <property type="molecule type" value="Genomic_DNA"/>
</dbReference>
<gene>
    <name evidence="11" type="primary">Aste57867_5977</name>
    <name evidence="10" type="synonym">Aste57867_3732</name>
    <name evidence="12" type="synonym">Aste57867_5978</name>
    <name evidence="9" type="synonym">Aste57867_987</name>
    <name evidence="8" type="ORF">As57867_000986</name>
    <name evidence="7" type="ORF">As57867_003721</name>
    <name evidence="5" type="ORF">As57867_005963</name>
    <name evidence="6" type="ORF">As57867_005964</name>
    <name evidence="10" type="ORF">ASTE57867_3732</name>
    <name evidence="11" type="ORF">ASTE57867_5977</name>
    <name evidence="12" type="ORF">ASTE57867_5978</name>
    <name evidence="9" type="ORF">ASTE57867_987</name>
</gene>